<keyword evidence="3" id="KW-1185">Reference proteome</keyword>
<evidence type="ECO:0000313" key="3">
    <source>
        <dbReference type="Proteomes" id="UP001549076"/>
    </source>
</evidence>
<dbReference type="RefSeq" id="WP_354196879.1">
    <property type="nucleotide sequence ID" value="NZ_JBEPML010000012.1"/>
</dbReference>
<dbReference type="Gene3D" id="3.10.310.10">
    <property type="entry name" value="Diaminopimelate Epimerase, Chain A, domain 1"/>
    <property type="match status" value="2"/>
</dbReference>
<comment type="similarity">
    <text evidence="1">Belongs to the proline racemase family.</text>
</comment>
<keyword evidence="2" id="KW-0413">Isomerase</keyword>
<dbReference type="EC" id="5.1.1.4" evidence="2"/>
<sequence length="338" mass="37077">MIRQQDVFDVVYTHTDGDPLCIVHSGIPYPAGSTILEKRRFLEQNYDWLRRALMREPRGHKDMFGVFLTPPSSADFDAGLIYIDGTNYSHMCGHGTIAIAMAMVALGMVRRGDGHRTLIRFETTAGLVTAEVANEGPDVLWTRFENVPAYVAAQDVPFDLPGIGSLKADIVWGGNYFGIIDLRGTSLRISPENGSELSRLGIVAREQLRQKIQLQHPSEPHINNFNFVTFWHEPDNSTSKYKNVHVWSAGQISRSAGGTGTSAMMAMYEARGEMKLHEPILSEGLLGIGAFEGCLIGETSLNGTRAVRPTVKGTASLLGTARWTIDRNDPVGAGFVIS</sequence>
<reference evidence="2 3" key="1">
    <citation type="submission" date="2024-06" db="EMBL/GenBank/DDBJ databases">
        <title>Genomic Encyclopedia of Type Strains, Phase IV (KMG-IV): sequencing the most valuable type-strain genomes for metagenomic binning, comparative biology and taxonomic classification.</title>
        <authorList>
            <person name="Goeker M."/>
        </authorList>
    </citation>
    <scope>NUCLEOTIDE SEQUENCE [LARGE SCALE GENOMIC DNA]</scope>
    <source>
        <strain evidence="2 3">DSM 27865</strain>
    </source>
</reference>
<gene>
    <name evidence="2" type="ORF">ABID37_003405</name>
</gene>
<dbReference type="PIRSF" id="PIRSF029792">
    <property type="entry name" value="Pro_racemase"/>
    <property type="match status" value="1"/>
</dbReference>
<dbReference type="PANTHER" id="PTHR33442:SF5">
    <property type="entry name" value="BIFUNCTIONAL TRANS-3-HYDROXY-L-PROLINE DEHYDRATASE_2-EPIMERASE"/>
    <property type="match status" value="1"/>
</dbReference>
<organism evidence="2 3">
    <name type="scientific">Aquamicrobium terrae</name>
    <dbReference type="NCBI Taxonomy" id="1324945"/>
    <lineage>
        <taxon>Bacteria</taxon>
        <taxon>Pseudomonadati</taxon>
        <taxon>Pseudomonadota</taxon>
        <taxon>Alphaproteobacteria</taxon>
        <taxon>Hyphomicrobiales</taxon>
        <taxon>Phyllobacteriaceae</taxon>
        <taxon>Aquamicrobium</taxon>
    </lineage>
</organism>
<proteinExistence type="inferred from homology"/>
<comment type="caution">
    <text evidence="2">The sequence shown here is derived from an EMBL/GenBank/DDBJ whole genome shotgun (WGS) entry which is preliminary data.</text>
</comment>
<dbReference type="EMBL" id="JBEPML010000012">
    <property type="protein sequence ID" value="MET3793181.1"/>
    <property type="molecule type" value="Genomic_DNA"/>
</dbReference>
<dbReference type="PANTHER" id="PTHR33442">
    <property type="entry name" value="TRANS-3-HYDROXY-L-PROLINE DEHYDRATASE"/>
    <property type="match status" value="1"/>
</dbReference>
<dbReference type="SUPFAM" id="SSF54506">
    <property type="entry name" value="Diaminopimelate epimerase-like"/>
    <property type="match status" value="1"/>
</dbReference>
<protein>
    <submittedName>
        <fullName evidence="2">Proline racemase</fullName>
        <ecNumber evidence="2">5.1.1.4</ecNumber>
    </submittedName>
</protein>
<dbReference type="InterPro" id="IPR008794">
    <property type="entry name" value="Pro_racemase_fam"/>
</dbReference>
<name>A0ABV2N2A7_9HYPH</name>
<dbReference type="GO" id="GO:0018112">
    <property type="term" value="F:proline racemase activity"/>
    <property type="evidence" value="ECO:0007669"/>
    <property type="project" value="UniProtKB-EC"/>
</dbReference>
<accession>A0ABV2N2A7</accession>
<evidence type="ECO:0000313" key="2">
    <source>
        <dbReference type="EMBL" id="MET3793181.1"/>
    </source>
</evidence>
<dbReference type="Proteomes" id="UP001549076">
    <property type="component" value="Unassembled WGS sequence"/>
</dbReference>
<dbReference type="Pfam" id="PF05544">
    <property type="entry name" value="Pro_racemase"/>
    <property type="match status" value="1"/>
</dbReference>
<evidence type="ECO:0000256" key="1">
    <source>
        <dbReference type="ARBA" id="ARBA00007529"/>
    </source>
</evidence>
<dbReference type="SFLD" id="SFLDS00028">
    <property type="entry name" value="Proline_Racemase"/>
    <property type="match status" value="1"/>
</dbReference>